<dbReference type="AlphaFoldDB" id="A0AA88DRJ5"/>
<evidence type="ECO:0000313" key="2">
    <source>
        <dbReference type="Proteomes" id="UP001187192"/>
    </source>
</evidence>
<name>A0AA88DRJ5_FICCA</name>
<sequence length="158" mass="17944">MEVTRSLDFLAPLYLLYSPFPGKSNPLVVRGWYCLHRMDPWPTKYDVVDNSISLKVERKRISAKLPLLTRIRPTSQFETFNVRTNASSCGRLRLVASLLWNVIKCSVGSSGRIVATGRKAFLLHILDLLHYLPFFGLVAKSICLSPLFSEEFLEVSLL</sequence>
<reference evidence="1" key="1">
    <citation type="submission" date="2023-07" db="EMBL/GenBank/DDBJ databases">
        <title>draft genome sequence of fig (Ficus carica).</title>
        <authorList>
            <person name="Takahashi T."/>
            <person name="Nishimura K."/>
        </authorList>
    </citation>
    <scope>NUCLEOTIDE SEQUENCE</scope>
</reference>
<protein>
    <submittedName>
        <fullName evidence="1">Uncharacterized protein</fullName>
    </submittedName>
</protein>
<dbReference type="Proteomes" id="UP001187192">
    <property type="component" value="Unassembled WGS sequence"/>
</dbReference>
<organism evidence="1 2">
    <name type="scientific">Ficus carica</name>
    <name type="common">Common fig</name>
    <dbReference type="NCBI Taxonomy" id="3494"/>
    <lineage>
        <taxon>Eukaryota</taxon>
        <taxon>Viridiplantae</taxon>
        <taxon>Streptophyta</taxon>
        <taxon>Embryophyta</taxon>
        <taxon>Tracheophyta</taxon>
        <taxon>Spermatophyta</taxon>
        <taxon>Magnoliopsida</taxon>
        <taxon>eudicotyledons</taxon>
        <taxon>Gunneridae</taxon>
        <taxon>Pentapetalae</taxon>
        <taxon>rosids</taxon>
        <taxon>fabids</taxon>
        <taxon>Rosales</taxon>
        <taxon>Moraceae</taxon>
        <taxon>Ficeae</taxon>
        <taxon>Ficus</taxon>
    </lineage>
</organism>
<evidence type="ECO:0000313" key="1">
    <source>
        <dbReference type="EMBL" id="GMN60221.1"/>
    </source>
</evidence>
<accession>A0AA88DRJ5</accession>
<dbReference type="EMBL" id="BTGU01000096">
    <property type="protein sequence ID" value="GMN60221.1"/>
    <property type="molecule type" value="Genomic_DNA"/>
</dbReference>
<keyword evidence="2" id="KW-1185">Reference proteome</keyword>
<gene>
    <name evidence="1" type="ORF">TIFTF001_029328</name>
</gene>
<proteinExistence type="predicted"/>
<comment type="caution">
    <text evidence="1">The sequence shown here is derived from an EMBL/GenBank/DDBJ whole genome shotgun (WGS) entry which is preliminary data.</text>
</comment>